<dbReference type="Proteomes" id="UP000601435">
    <property type="component" value="Unassembled WGS sequence"/>
</dbReference>
<dbReference type="PROSITE" id="PS51767">
    <property type="entry name" value="PEPTIDASE_A1"/>
    <property type="match status" value="1"/>
</dbReference>
<sequence length="652" mass="69777">GGRPAYDQSSVGSDGFMSDLALEGFCLYGLVGALFVRAVELLVAPTEESVTLALTGVRVALGLLGPVSELSFLENSCWPFSWLELRLLEEGLVKALSTPEMEPHWRRPLEGPPRMESEVDLHIVMAMALPEHPAVVFLDTVEAEARHHLQQVLGPKLRVVGLGDHATATLDAGLMVKRAVAEAAPTTRVEITMSGLACPESQAFGLEVSELGFSPDPLFRNASLRGPTLGLQLLAAPASATLELRNVNSLLYTADLDVGVAGRSARVVVDTGSADFWLKPNLLVEEVHGQKLVSASPRRQDVRGQRLVPEYMIRYGLGEVIAIPIVEERVCAGSLCLKQLELMLAVKIQGVQEQGAFDGLAGLAFPLLQQAPTNQTLLQALQLQSGCKHFGFSLALRGEGGESLLSLGEVKDLVKAMEKEEGGSSVPVKVMNREQDPEPGYWMVQVKMSVFNDKHQNQLLLAKGKGLLDSGSSFLAVPEGLVGYLVMALTYGHGGLPSLAVDESQRLLCRCDAGLNDLVFELFGEDGRTLKVTLTQDDLLEPPTSLFSSYCALRLLVIPASANIPYLIIGDPFLRKVSVVFDVDGTRVHVLPVGDKKGAALVAEGLAAGPPRGLALLGLVSLLSTALAATFFAWRRLGPGSGEAGQDQYLAM</sequence>
<dbReference type="Gene3D" id="2.40.70.10">
    <property type="entry name" value="Acid Proteases"/>
    <property type="match status" value="2"/>
</dbReference>
<feature type="domain" description="Peptidase A1" evidence="5">
    <location>
        <begin position="252"/>
        <end position="591"/>
    </location>
</feature>
<name>A0A813BA67_9DINO</name>
<keyword evidence="7" id="KW-1185">Reference proteome</keyword>
<dbReference type="GO" id="GO:0006508">
    <property type="term" value="P:proteolysis"/>
    <property type="evidence" value="ECO:0007669"/>
    <property type="project" value="UniProtKB-KW"/>
</dbReference>
<evidence type="ECO:0000259" key="5">
    <source>
        <dbReference type="PROSITE" id="PS51767"/>
    </source>
</evidence>
<dbReference type="PANTHER" id="PTHR47966">
    <property type="entry name" value="BETA-SITE APP-CLEAVING ENZYME, ISOFORM A-RELATED"/>
    <property type="match status" value="1"/>
</dbReference>
<evidence type="ECO:0000313" key="6">
    <source>
        <dbReference type="EMBL" id="CAE7897532.1"/>
    </source>
</evidence>
<comment type="similarity">
    <text evidence="1">Belongs to the peptidase A1 family.</text>
</comment>
<protein>
    <recommendedName>
        <fullName evidence="5">Peptidase A1 domain-containing protein</fullName>
    </recommendedName>
</protein>
<dbReference type="CDD" id="cd05471">
    <property type="entry name" value="pepsin_like"/>
    <property type="match status" value="1"/>
</dbReference>
<gene>
    <name evidence="6" type="ORF">SNEC2469_LOCUS30104</name>
</gene>
<comment type="caution">
    <text evidence="6">The sequence shown here is derived from an EMBL/GenBank/DDBJ whole genome shotgun (WGS) entry which is preliminary data.</text>
</comment>
<organism evidence="6 7">
    <name type="scientific">Symbiodinium necroappetens</name>
    <dbReference type="NCBI Taxonomy" id="1628268"/>
    <lineage>
        <taxon>Eukaryota</taxon>
        <taxon>Sar</taxon>
        <taxon>Alveolata</taxon>
        <taxon>Dinophyceae</taxon>
        <taxon>Suessiales</taxon>
        <taxon>Symbiodiniaceae</taxon>
        <taxon>Symbiodinium</taxon>
    </lineage>
</organism>
<dbReference type="AlphaFoldDB" id="A0A813BA67"/>
<dbReference type="InterPro" id="IPR021109">
    <property type="entry name" value="Peptidase_aspartic_dom_sf"/>
</dbReference>
<dbReference type="PRINTS" id="PR00792">
    <property type="entry name" value="PEPSIN"/>
</dbReference>
<evidence type="ECO:0000256" key="3">
    <source>
        <dbReference type="ARBA" id="ARBA00022750"/>
    </source>
</evidence>
<keyword evidence="2" id="KW-0645">Protease</keyword>
<dbReference type="SUPFAM" id="SSF50630">
    <property type="entry name" value="Acid proteases"/>
    <property type="match status" value="1"/>
</dbReference>
<keyword evidence="4" id="KW-0378">Hydrolase</keyword>
<accession>A0A813BA67</accession>
<proteinExistence type="inferred from homology"/>
<feature type="non-terminal residue" evidence="6">
    <location>
        <position position="1"/>
    </location>
</feature>
<evidence type="ECO:0000256" key="1">
    <source>
        <dbReference type="ARBA" id="ARBA00007447"/>
    </source>
</evidence>
<evidence type="ECO:0000256" key="2">
    <source>
        <dbReference type="ARBA" id="ARBA00022670"/>
    </source>
</evidence>
<dbReference type="PANTHER" id="PTHR47966:SF51">
    <property type="entry name" value="BETA-SITE APP-CLEAVING ENZYME, ISOFORM A-RELATED"/>
    <property type="match status" value="1"/>
</dbReference>
<keyword evidence="3" id="KW-0064">Aspartyl protease</keyword>
<dbReference type="InterPro" id="IPR034164">
    <property type="entry name" value="Pepsin-like_dom"/>
</dbReference>
<dbReference type="GO" id="GO:0004190">
    <property type="term" value="F:aspartic-type endopeptidase activity"/>
    <property type="evidence" value="ECO:0007669"/>
    <property type="project" value="UniProtKB-KW"/>
</dbReference>
<dbReference type="Pfam" id="PF00026">
    <property type="entry name" value="Asp"/>
    <property type="match status" value="1"/>
</dbReference>
<dbReference type="InterPro" id="IPR033121">
    <property type="entry name" value="PEPTIDASE_A1"/>
</dbReference>
<dbReference type="EMBL" id="CAJNJA010069330">
    <property type="protein sequence ID" value="CAE7897532.1"/>
    <property type="molecule type" value="Genomic_DNA"/>
</dbReference>
<evidence type="ECO:0000256" key="4">
    <source>
        <dbReference type="ARBA" id="ARBA00022801"/>
    </source>
</evidence>
<reference evidence="6" key="1">
    <citation type="submission" date="2021-02" db="EMBL/GenBank/DDBJ databases">
        <authorList>
            <person name="Dougan E. K."/>
            <person name="Rhodes N."/>
            <person name="Thang M."/>
            <person name="Chan C."/>
        </authorList>
    </citation>
    <scope>NUCLEOTIDE SEQUENCE</scope>
</reference>
<dbReference type="InterPro" id="IPR001461">
    <property type="entry name" value="Aspartic_peptidase_A1"/>
</dbReference>
<evidence type="ECO:0000313" key="7">
    <source>
        <dbReference type="Proteomes" id="UP000601435"/>
    </source>
</evidence>
<dbReference type="OrthoDB" id="5839471at2759"/>